<dbReference type="Proteomes" id="UP001286456">
    <property type="component" value="Unassembled WGS sequence"/>
</dbReference>
<dbReference type="PRINTS" id="PR00081">
    <property type="entry name" value="GDHRDH"/>
</dbReference>
<dbReference type="PROSITE" id="PS00061">
    <property type="entry name" value="ADH_SHORT"/>
    <property type="match status" value="1"/>
</dbReference>
<sequence>MATVIPKSVIVTGGASGIGLTMSRHFASQGHRVAILDINAESGHGIATEIASEFPESTVSFRKCDVSSWDEQAAAFKAIFHEHGGSIDIVMANAGVSEQGSTTAVDLAEMDEPLPPKLGTIQINLMGTIYSVKLAVHYMRKNERKGGSIFCTASNAGLYPFPIAPLYAASKFGVIGLVRSLARVVAKSNIQINALAPAVLATNIAPDKALFENMIMTPMATIIKGISQLLEDPSLNGQVAEIHGDSVTLRPHHEFVDADSEKNLETFWNLGYA</sequence>
<gene>
    <name evidence="5" type="ORF">B0T19DRAFT_445774</name>
</gene>
<keyword evidence="3" id="KW-0560">Oxidoreductase</keyword>
<organism evidence="5 6">
    <name type="scientific">Cercophora scortea</name>
    <dbReference type="NCBI Taxonomy" id="314031"/>
    <lineage>
        <taxon>Eukaryota</taxon>
        <taxon>Fungi</taxon>
        <taxon>Dikarya</taxon>
        <taxon>Ascomycota</taxon>
        <taxon>Pezizomycotina</taxon>
        <taxon>Sordariomycetes</taxon>
        <taxon>Sordariomycetidae</taxon>
        <taxon>Sordariales</taxon>
        <taxon>Lasiosphaeriaceae</taxon>
        <taxon>Cercophora</taxon>
    </lineage>
</organism>
<dbReference type="InterPro" id="IPR002347">
    <property type="entry name" value="SDR_fam"/>
</dbReference>
<dbReference type="InterPro" id="IPR036291">
    <property type="entry name" value="NAD(P)-bd_dom_sf"/>
</dbReference>
<name>A0AAE0M6S5_9PEZI</name>
<comment type="caution">
    <text evidence="5">The sequence shown here is derived from an EMBL/GenBank/DDBJ whole genome shotgun (WGS) entry which is preliminary data.</text>
</comment>
<proteinExistence type="inferred from homology"/>
<evidence type="ECO:0000313" key="5">
    <source>
        <dbReference type="EMBL" id="KAK3319999.1"/>
    </source>
</evidence>
<keyword evidence="2" id="KW-0521">NADP</keyword>
<dbReference type="EMBL" id="JAUEPO010000006">
    <property type="protein sequence ID" value="KAK3319999.1"/>
    <property type="molecule type" value="Genomic_DNA"/>
</dbReference>
<dbReference type="PRINTS" id="PR00080">
    <property type="entry name" value="SDRFAMILY"/>
</dbReference>
<evidence type="ECO:0000256" key="2">
    <source>
        <dbReference type="ARBA" id="ARBA00022857"/>
    </source>
</evidence>
<evidence type="ECO:0000256" key="4">
    <source>
        <dbReference type="RuleBase" id="RU000363"/>
    </source>
</evidence>
<dbReference type="PANTHER" id="PTHR44229:SF4">
    <property type="entry name" value="15-HYDROXYPROSTAGLANDIN DEHYDROGENASE [NAD(+)]"/>
    <property type="match status" value="1"/>
</dbReference>
<evidence type="ECO:0000313" key="6">
    <source>
        <dbReference type="Proteomes" id="UP001286456"/>
    </source>
</evidence>
<dbReference type="GO" id="GO:0005737">
    <property type="term" value="C:cytoplasm"/>
    <property type="evidence" value="ECO:0007669"/>
    <property type="project" value="TreeGrafter"/>
</dbReference>
<dbReference type="SUPFAM" id="SSF51735">
    <property type="entry name" value="NAD(P)-binding Rossmann-fold domains"/>
    <property type="match status" value="1"/>
</dbReference>
<dbReference type="AlphaFoldDB" id="A0AAE0M6S5"/>
<evidence type="ECO:0000256" key="1">
    <source>
        <dbReference type="ARBA" id="ARBA00006484"/>
    </source>
</evidence>
<comment type="similarity">
    <text evidence="1 4">Belongs to the short-chain dehydrogenases/reductases (SDR) family.</text>
</comment>
<reference evidence="5" key="1">
    <citation type="journal article" date="2023" name="Mol. Phylogenet. Evol.">
        <title>Genome-scale phylogeny and comparative genomics of the fungal order Sordariales.</title>
        <authorList>
            <person name="Hensen N."/>
            <person name="Bonometti L."/>
            <person name="Westerberg I."/>
            <person name="Brannstrom I.O."/>
            <person name="Guillou S."/>
            <person name="Cros-Aarteil S."/>
            <person name="Calhoun S."/>
            <person name="Haridas S."/>
            <person name="Kuo A."/>
            <person name="Mondo S."/>
            <person name="Pangilinan J."/>
            <person name="Riley R."/>
            <person name="LaButti K."/>
            <person name="Andreopoulos B."/>
            <person name="Lipzen A."/>
            <person name="Chen C."/>
            <person name="Yan M."/>
            <person name="Daum C."/>
            <person name="Ng V."/>
            <person name="Clum A."/>
            <person name="Steindorff A."/>
            <person name="Ohm R.A."/>
            <person name="Martin F."/>
            <person name="Silar P."/>
            <person name="Natvig D.O."/>
            <person name="Lalanne C."/>
            <person name="Gautier V."/>
            <person name="Ament-Velasquez S.L."/>
            <person name="Kruys A."/>
            <person name="Hutchinson M.I."/>
            <person name="Powell A.J."/>
            <person name="Barry K."/>
            <person name="Miller A.N."/>
            <person name="Grigoriev I.V."/>
            <person name="Debuchy R."/>
            <person name="Gladieux P."/>
            <person name="Hiltunen Thoren M."/>
            <person name="Johannesson H."/>
        </authorList>
    </citation>
    <scope>NUCLEOTIDE SEQUENCE</scope>
    <source>
        <strain evidence="5">SMH4131-1</strain>
    </source>
</reference>
<dbReference type="Pfam" id="PF00106">
    <property type="entry name" value="adh_short"/>
    <property type="match status" value="1"/>
</dbReference>
<protein>
    <submittedName>
        <fullName evidence="5">Uncharacterized protein</fullName>
    </submittedName>
</protein>
<reference evidence="5" key="2">
    <citation type="submission" date="2023-06" db="EMBL/GenBank/DDBJ databases">
        <authorList>
            <consortium name="Lawrence Berkeley National Laboratory"/>
            <person name="Haridas S."/>
            <person name="Hensen N."/>
            <person name="Bonometti L."/>
            <person name="Westerberg I."/>
            <person name="Brannstrom I.O."/>
            <person name="Guillou S."/>
            <person name="Cros-Aarteil S."/>
            <person name="Calhoun S."/>
            <person name="Kuo A."/>
            <person name="Mondo S."/>
            <person name="Pangilinan J."/>
            <person name="Riley R."/>
            <person name="Labutti K."/>
            <person name="Andreopoulos B."/>
            <person name="Lipzen A."/>
            <person name="Chen C."/>
            <person name="Yanf M."/>
            <person name="Daum C."/>
            <person name="Ng V."/>
            <person name="Clum A."/>
            <person name="Steindorff A."/>
            <person name="Ohm R."/>
            <person name="Martin F."/>
            <person name="Silar P."/>
            <person name="Natvig D."/>
            <person name="Lalanne C."/>
            <person name="Gautier V."/>
            <person name="Ament-Velasquez S.L."/>
            <person name="Kruys A."/>
            <person name="Hutchinson M.I."/>
            <person name="Powell A.J."/>
            <person name="Barry K."/>
            <person name="Miller A.N."/>
            <person name="Grigoriev I.V."/>
            <person name="Debuchy R."/>
            <person name="Gladieux P."/>
            <person name="Thoren M.H."/>
            <person name="Johannesson H."/>
        </authorList>
    </citation>
    <scope>NUCLEOTIDE SEQUENCE</scope>
    <source>
        <strain evidence="5">SMH4131-1</strain>
    </source>
</reference>
<dbReference type="Gene3D" id="3.40.50.720">
    <property type="entry name" value="NAD(P)-binding Rossmann-like Domain"/>
    <property type="match status" value="1"/>
</dbReference>
<dbReference type="PANTHER" id="PTHR44229">
    <property type="entry name" value="15-HYDROXYPROSTAGLANDIN DEHYDROGENASE [NAD(+)]"/>
    <property type="match status" value="1"/>
</dbReference>
<keyword evidence="6" id="KW-1185">Reference proteome</keyword>
<evidence type="ECO:0000256" key="3">
    <source>
        <dbReference type="ARBA" id="ARBA00023002"/>
    </source>
</evidence>
<accession>A0AAE0M6S5</accession>
<dbReference type="InterPro" id="IPR020904">
    <property type="entry name" value="Sc_DH/Rdtase_CS"/>
</dbReference>
<dbReference type="GO" id="GO:0016616">
    <property type="term" value="F:oxidoreductase activity, acting on the CH-OH group of donors, NAD or NADP as acceptor"/>
    <property type="evidence" value="ECO:0007669"/>
    <property type="project" value="TreeGrafter"/>
</dbReference>